<feature type="compositionally biased region" description="Basic and acidic residues" evidence="1">
    <location>
        <begin position="105"/>
        <end position="132"/>
    </location>
</feature>
<organism evidence="2 3">
    <name type="scientific">Cylindrotheca closterium</name>
    <dbReference type="NCBI Taxonomy" id="2856"/>
    <lineage>
        <taxon>Eukaryota</taxon>
        <taxon>Sar</taxon>
        <taxon>Stramenopiles</taxon>
        <taxon>Ochrophyta</taxon>
        <taxon>Bacillariophyta</taxon>
        <taxon>Bacillariophyceae</taxon>
        <taxon>Bacillariophycidae</taxon>
        <taxon>Bacillariales</taxon>
        <taxon>Bacillariaceae</taxon>
        <taxon>Cylindrotheca</taxon>
    </lineage>
</organism>
<evidence type="ECO:0000313" key="2">
    <source>
        <dbReference type="EMBL" id="CAJ1943076.1"/>
    </source>
</evidence>
<accession>A0AAD2CQV4</accession>
<evidence type="ECO:0000256" key="1">
    <source>
        <dbReference type="SAM" id="MobiDB-lite"/>
    </source>
</evidence>
<name>A0AAD2CQV4_9STRA</name>
<dbReference type="EMBL" id="CAKOGP040001112">
    <property type="protein sequence ID" value="CAJ1943076.1"/>
    <property type="molecule type" value="Genomic_DNA"/>
</dbReference>
<feature type="region of interest" description="Disordered" evidence="1">
    <location>
        <begin position="105"/>
        <end position="149"/>
    </location>
</feature>
<gene>
    <name evidence="2" type="ORF">CYCCA115_LOCUS8265</name>
</gene>
<dbReference type="AlphaFoldDB" id="A0AAD2CQV4"/>
<keyword evidence="3" id="KW-1185">Reference proteome</keyword>
<evidence type="ECO:0008006" key="4">
    <source>
        <dbReference type="Google" id="ProtNLM"/>
    </source>
</evidence>
<reference evidence="2" key="1">
    <citation type="submission" date="2023-08" db="EMBL/GenBank/DDBJ databases">
        <authorList>
            <person name="Audoor S."/>
            <person name="Bilcke G."/>
        </authorList>
    </citation>
    <scope>NUCLEOTIDE SEQUENCE</scope>
</reference>
<protein>
    <recommendedName>
        <fullName evidence="4">Tetratricopeptide SHNi-TPR domain-containing protein</fullName>
    </recommendedName>
</protein>
<dbReference type="Proteomes" id="UP001295423">
    <property type="component" value="Unassembled WGS sequence"/>
</dbReference>
<evidence type="ECO:0000313" key="3">
    <source>
        <dbReference type="Proteomes" id="UP001295423"/>
    </source>
</evidence>
<sequence>MSGSKEATNACPVPIVTLDPRFKAGRNMIQKGLAAHGAVEIFESLAEEVGNKFGESSIESSPAYFEYGNALLRAMNRRKMEAEESNDAGPTDDPKEAIAKAAEKRLLGQKQESEDKVSKPPARKAGETDAASKEPSNTAVIDETENENDENLALEMMENAYSIMDEYSSSEKGGKYQDWVKEALPRALLGIGDTLSMLDRHADAADAYSRALEWYQGKLDSFAKDTMSIEYLTAHRRVCEATVLVAEELLFCPSGEDIVTSETQSLIVKADEQIDYITGYYDRARDSLQDTLFFMAKLAASGTDITAEKNEVCHLSTMIMGVGMSLAEAQEDEVNDSAEEPTKKKAKL</sequence>
<proteinExistence type="predicted"/>
<comment type="caution">
    <text evidence="2">The sequence shown here is derived from an EMBL/GenBank/DDBJ whole genome shotgun (WGS) entry which is preliminary data.</text>
</comment>